<dbReference type="InterPro" id="IPR050707">
    <property type="entry name" value="HTH_MetabolicPath_Reg"/>
</dbReference>
<keyword evidence="4" id="KW-0238">DNA-binding</keyword>
<evidence type="ECO:0000256" key="1">
    <source>
        <dbReference type="ARBA" id="ARBA00023015"/>
    </source>
</evidence>
<sequence length="231" mass="23463">MSTATTPERVQTLDRGLQALSVIAARGPIGMAALALALGVDRRICYRLVATLEAHAFVTRLADGTAILGPGLLPLMQGVHARLRLHGQEAVDALARDTGQTAFLSVAAGEDCLALLTSPGKSGLLEITYRVGARHPIGRGAAGIAILSARSPQPGDSAQVVQARRDGWSATSGELQPGAHGIAVPLRAGFLSRAGIEACLGVVSAQPLDLSGTVAALDAAATCLVAQLDGA</sequence>
<reference evidence="4 5" key="1">
    <citation type="submission" date="2018-04" db="EMBL/GenBank/DDBJ databases">
        <title>Genomic Encyclopedia of Archaeal and Bacterial Type Strains, Phase II (KMG-II): from individual species to whole genera.</title>
        <authorList>
            <person name="Goeker M."/>
        </authorList>
    </citation>
    <scope>NUCLEOTIDE SEQUENCE [LARGE SCALE GENOMIC DNA]</scope>
    <source>
        <strain evidence="4 5">DSM 21823</strain>
    </source>
</reference>
<keyword evidence="2" id="KW-0804">Transcription</keyword>
<name>A0A2T6B0D1_9RHOB</name>
<dbReference type="GO" id="GO:0045892">
    <property type="term" value="P:negative regulation of DNA-templated transcription"/>
    <property type="evidence" value="ECO:0007669"/>
    <property type="project" value="TreeGrafter"/>
</dbReference>
<dbReference type="InterPro" id="IPR005471">
    <property type="entry name" value="Tscrpt_reg_IclR_N"/>
</dbReference>
<dbReference type="RefSeq" id="WP_145693599.1">
    <property type="nucleotide sequence ID" value="NZ_QBKP01000007.1"/>
</dbReference>
<dbReference type="GO" id="GO:0003677">
    <property type="term" value="F:DNA binding"/>
    <property type="evidence" value="ECO:0007669"/>
    <property type="project" value="UniProtKB-KW"/>
</dbReference>
<dbReference type="OrthoDB" id="6057486at2"/>
<gene>
    <name evidence="4" type="ORF">C8N34_107181</name>
</gene>
<dbReference type="PANTHER" id="PTHR30136">
    <property type="entry name" value="HELIX-TURN-HELIX TRANSCRIPTIONAL REGULATOR, ICLR FAMILY"/>
    <property type="match status" value="1"/>
</dbReference>
<dbReference type="InterPro" id="IPR036388">
    <property type="entry name" value="WH-like_DNA-bd_sf"/>
</dbReference>
<dbReference type="PROSITE" id="PS51077">
    <property type="entry name" value="HTH_ICLR"/>
    <property type="match status" value="1"/>
</dbReference>
<evidence type="ECO:0000256" key="2">
    <source>
        <dbReference type="ARBA" id="ARBA00023163"/>
    </source>
</evidence>
<evidence type="ECO:0000313" key="4">
    <source>
        <dbReference type="EMBL" id="PTX49534.1"/>
    </source>
</evidence>
<dbReference type="Gene3D" id="3.30.450.40">
    <property type="match status" value="1"/>
</dbReference>
<dbReference type="InterPro" id="IPR029016">
    <property type="entry name" value="GAF-like_dom_sf"/>
</dbReference>
<accession>A0A2T6B0D1</accession>
<dbReference type="Proteomes" id="UP000244224">
    <property type="component" value="Unassembled WGS sequence"/>
</dbReference>
<keyword evidence="1" id="KW-0805">Transcription regulation</keyword>
<feature type="domain" description="HTH iclR-type" evidence="3">
    <location>
        <begin position="10"/>
        <end position="70"/>
    </location>
</feature>
<evidence type="ECO:0000313" key="5">
    <source>
        <dbReference type="Proteomes" id="UP000244224"/>
    </source>
</evidence>
<dbReference type="EMBL" id="QBKP01000007">
    <property type="protein sequence ID" value="PTX49534.1"/>
    <property type="molecule type" value="Genomic_DNA"/>
</dbReference>
<protein>
    <submittedName>
        <fullName evidence="4">DNA-binding IclR family transcriptional regulator</fullName>
    </submittedName>
</protein>
<evidence type="ECO:0000259" key="3">
    <source>
        <dbReference type="PROSITE" id="PS51077"/>
    </source>
</evidence>
<proteinExistence type="predicted"/>
<dbReference type="AlphaFoldDB" id="A0A2T6B0D1"/>
<dbReference type="SUPFAM" id="SSF46785">
    <property type="entry name" value="Winged helix' DNA-binding domain"/>
    <property type="match status" value="1"/>
</dbReference>
<comment type="caution">
    <text evidence="4">The sequence shown here is derived from an EMBL/GenBank/DDBJ whole genome shotgun (WGS) entry which is preliminary data.</text>
</comment>
<dbReference type="Gene3D" id="1.10.10.10">
    <property type="entry name" value="Winged helix-like DNA-binding domain superfamily/Winged helix DNA-binding domain"/>
    <property type="match status" value="1"/>
</dbReference>
<organism evidence="4 5">
    <name type="scientific">Gemmobacter caeni</name>
    <dbReference type="NCBI Taxonomy" id="589035"/>
    <lineage>
        <taxon>Bacteria</taxon>
        <taxon>Pseudomonadati</taxon>
        <taxon>Pseudomonadota</taxon>
        <taxon>Alphaproteobacteria</taxon>
        <taxon>Rhodobacterales</taxon>
        <taxon>Paracoccaceae</taxon>
        <taxon>Gemmobacter</taxon>
    </lineage>
</organism>
<dbReference type="SUPFAM" id="SSF55781">
    <property type="entry name" value="GAF domain-like"/>
    <property type="match status" value="1"/>
</dbReference>
<dbReference type="PANTHER" id="PTHR30136:SF24">
    <property type="entry name" value="HTH-TYPE TRANSCRIPTIONAL REPRESSOR ALLR"/>
    <property type="match status" value="1"/>
</dbReference>
<keyword evidence="5" id="KW-1185">Reference proteome</keyword>
<dbReference type="GO" id="GO:0003700">
    <property type="term" value="F:DNA-binding transcription factor activity"/>
    <property type="evidence" value="ECO:0007669"/>
    <property type="project" value="TreeGrafter"/>
</dbReference>
<dbReference type="InterPro" id="IPR036390">
    <property type="entry name" value="WH_DNA-bd_sf"/>
</dbReference>